<evidence type="ECO:0000313" key="2">
    <source>
        <dbReference type="Proteomes" id="UP000600918"/>
    </source>
</evidence>
<dbReference type="Proteomes" id="UP000600918">
    <property type="component" value="Unassembled WGS sequence"/>
</dbReference>
<accession>A0A834K1B4</accession>
<organism evidence="1 2">
    <name type="scientific">Vespula pensylvanica</name>
    <name type="common">Western yellow jacket</name>
    <name type="synonym">Wasp</name>
    <dbReference type="NCBI Taxonomy" id="30213"/>
    <lineage>
        <taxon>Eukaryota</taxon>
        <taxon>Metazoa</taxon>
        <taxon>Ecdysozoa</taxon>
        <taxon>Arthropoda</taxon>
        <taxon>Hexapoda</taxon>
        <taxon>Insecta</taxon>
        <taxon>Pterygota</taxon>
        <taxon>Neoptera</taxon>
        <taxon>Endopterygota</taxon>
        <taxon>Hymenoptera</taxon>
        <taxon>Apocrita</taxon>
        <taxon>Aculeata</taxon>
        <taxon>Vespoidea</taxon>
        <taxon>Vespidae</taxon>
        <taxon>Vespinae</taxon>
        <taxon>Vespula</taxon>
    </lineage>
</organism>
<protein>
    <submittedName>
        <fullName evidence="1">Uncharacterized protein</fullName>
    </submittedName>
</protein>
<comment type="caution">
    <text evidence="1">The sequence shown here is derived from an EMBL/GenBank/DDBJ whole genome shotgun (WGS) entry which is preliminary data.</text>
</comment>
<dbReference type="EMBL" id="JACSDY010000019">
    <property type="protein sequence ID" value="KAF7398293.1"/>
    <property type="molecule type" value="Genomic_DNA"/>
</dbReference>
<keyword evidence="2" id="KW-1185">Reference proteome</keyword>
<reference evidence="1" key="1">
    <citation type="journal article" date="2020" name="G3 (Bethesda)">
        <title>High-Quality Assemblies for Three Invasive Social Wasps from the &lt;i&gt;Vespula&lt;/i&gt; Genus.</title>
        <authorList>
            <person name="Harrop T.W.R."/>
            <person name="Guhlin J."/>
            <person name="McLaughlin G.M."/>
            <person name="Permina E."/>
            <person name="Stockwell P."/>
            <person name="Gilligan J."/>
            <person name="Le Lec M.F."/>
            <person name="Gruber M.A.M."/>
            <person name="Quinn O."/>
            <person name="Lovegrove M."/>
            <person name="Duncan E.J."/>
            <person name="Remnant E.J."/>
            <person name="Van Eeckhoven J."/>
            <person name="Graham B."/>
            <person name="Knapp R.A."/>
            <person name="Langford K.W."/>
            <person name="Kronenberg Z."/>
            <person name="Press M.O."/>
            <person name="Eacker S.M."/>
            <person name="Wilson-Rankin E.E."/>
            <person name="Purcell J."/>
            <person name="Lester P.J."/>
            <person name="Dearden P.K."/>
        </authorList>
    </citation>
    <scope>NUCLEOTIDE SEQUENCE</scope>
    <source>
        <strain evidence="1">Volc-1</strain>
    </source>
</reference>
<dbReference type="AlphaFoldDB" id="A0A834K1B4"/>
<sequence length="120" mass="14510">MMIRYDTKNILREWYSVNTNQIEISDVTTWSLEKRIIKMVSDFVYNRRHYSQDLSMRAISFKHYDTPLVNVKKDGELVLTLSRKWKNLEDEIQKKKFDPVELENYMLDVLTFLLVMIDLI</sequence>
<gene>
    <name evidence="1" type="ORF">H0235_016301</name>
</gene>
<name>A0A834K1B4_VESPE</name>
<evidence type="ECO:0000313" key="1">
    <source>
        <dbReference type="EMBL" id="KAF7398293.1"/>
    </source>
</evidence>
<proteinExistence type="predicted"/>